<accession>A0A0E9R726</accession>
<dbReference type="AlphaFoldDB" id="A0A0E9R726"/>
<sequence>MTLLCEAPLFSVISSCVYDREMSRSAIEYADILQARI</sequence>
<dbReference type="EMBL" id="GBXM01083621">
    <property type="protein sequence ID" value="JAH24956.1"/>
    <property type="molecule type" value="Transcribed_RNA"/>
</dbReference>
<name>A0A0E9R726_ANGAN</name>
<evidence type="ECO:0000313" key="1">
    <source>
        <dbReference type="EMBL" id="JAH24956.1"/>
    </source>
</evidence>
<reference evidence="1" key="1">
    <citation type="submission" date="2014-11" db="EMBL/GenBank/DDBJ databases">
        <authorList>
            <person name="Amaro Gonzalez C."/>
        </authorList>
    </citation>
    <scope>NUCLEOTIDE SEQUENCE</scope>
</reference>
<reference evidence="1" key="2">
    <citation type="journal article" date="2015" name="Fish Shellfish Immunol.">
        <title>Early steps in the European eel (Anguilla anguilla)-Vibrio vulnificus interaction in the gills: Role of the RtxA13 toxin.</title>
        <authorList>
            <person name="Callol A."/>
            <person name="Pajuelo D."/>
            <person name="Ebbesson L."/>
            <person name="Teles M."/>
            <person name="MacKenzie S."/>
            <person name="Amaro C."/>
        </authorList>
    </citation>
    <scope>NUCLEOTIDE SEQUENCE</scope>
</reference>
<proteinExistence type="predicted"/>
<organism evidence="1">
    <name type="scientific">Anguilla anguilla</name>
    <name type="common">European freshwater eel</name>
    <name type="synonym">Muraena anguilla</name>
    <dbReference type="NCBI Taxonomy" id="7936"/>
    <lineage>
        <taxon>Eukaryota</taxon>
        <taxon>Metazoa</taxon>
        <taxon>Chordata</taxon>
        <taxon>Craniata</taxon>
        <taxon>Vertebrata</taxon>
        <taxon>Euteleostomi</taxon>
        <taxon>Actinopterygii</taxon>
        <taxon>Neopterygii</taxon>
        <taxon>Teleostei</taxon>
        <taxon>Anguilliformes</taxon>
        <taxon>Anguillidae</taxon>
        <taxon>Anguilla</taxon>
    </lineage>
</organism>
<protein>
    <submittedName>
        <fullName evidence="1">Uncharacterized protein</fullName>
    </submittedName>
</protein>